<protein>
    <submittedName>
        <fullName evidence="2">Uncharacterized protein</fullName>
    </submittedName>
</protein>
<dbReference type="EMBL" id="JARBHB010000001">
    <property type="protein sequence ID" value="KAJ8897352.1"/>
    <property type="molecule type" value="Genomic_DNA"/>
</dbReference>
<proteinExistence type="predicted"/>
<name>A0ABQ9ILL3_9NEOP</name>
<dbReference type="Proteomes" id="UP001159363">
    <property type="component" value="Chromosome 1"/>
</dbReference>
<feature type="compositionally biased region" description="Basic and acidic residues" evidence="1">
    <location>
        <begin position="296"/>
        <end position="311"/>
    </location>
</feature>
<gene>
    <name evidence="2" type="ORF">PR048_002698</name>
</gene>
<feature type="region of interest" description="Disordered" evidence="1">
    <location>
        <begin position="296"/>
        <end position="317"/>
    </location>
</feature>
<evidence type="ECO:0000313" key="3">
    <source>
        <dbReference type="Proteomes" id="UP001159363"/>
    </source>
</evidence>
<evidence type="ECO:0000313" key="2">
    <source>
        <dbReference type="EMBL" id="KAJ8897352.1"/>
    </source>
</evidence>
<organism evidence="2 3">
    <name type="scientific">Dryococelus australis</name>
    <dbReference type="NCBI Taxonomy" id="614101"/>
    <lineage>
        <taxon>Eukaryota</taxon>
        <taxon>Metazoa</taxon>
        <taxon>Ecdysozoa</taxon>
        <taxon>Arthropoda</taxon>
        <taxon>Hexapoda</taxon>
        <taxon>Insecta</taxon>
        <taxon>Pterygota</taxon>
        <taxon>Neoptera</taxon>
        <taxon>Polyneoptera</taxon>
        <taxon>Phasmatodea</taxon>
        <taxon>Verophasmatodea</taxon>
        <taxon>Anareolatae</taxon>
        <taxon>Phasmatidae</taxon>
        <taxon>Eurycanthinae</taxon>
        <taxon>Dryococelus</taxon>
    </lineage>
</organism>
<keyword evidence="3" id="KW-1185">Reference proteome</keyword>
<reference evidence="2 3" key="1">
    <citation type="submission" date="2023-02" db="EMBL/GenBank/DDBJ databases">
        <title>LHISI_Scaffold_Assembly.</title>
        <authorList>
            <person name="Stuart O.P."/>
            <person name="Cleave R."/>
            <person name="Magrath M.J.L."/>
            <person name="Mikheyev A.S."/>
        </authorList>
    </citation>
    <scope>NUCLEOTIDE SEQUENCE [LARGE SCALE GENOMIC DNA]</scope>
    <source>
        <strain evidence="2">Daus_M_001</strain>
        <tissue evidence="2">Leg muscle</tissue>
    </source>
</reference>
<sequence length="347" mass="38996">MAMSVQTKAPSTITANFQPLSTRVLPQSELGWTICDTFTRESGRQLLCRNQCRALDLSELSNGVRSVSSRASAAFNRHRTRVIHPGRLAHSRISLREMKLASCGIPLPSSAEATFLRTFFLGRKRARERGAGETGDPRENLPTSGIVRHDSQMQNSDVNRPGIEPGSPWWEASVLTAQLPYYVTVLFLQLPTAESESFSFVIAMAVREGDRTCDCSTPTPKKLQAFAKYSHTVVLLVAVLELTFVLLVHTTPDTNYPVLYSVHYWLVIEQWKAERSGRLLTARSREPMRVIEVSMERRRNERTRETDDPRAKPAGTSGIVRHDFHLRKFESEPAGDRTRFALVGGDQ</sequence>
<comment type="caution">
    <text evidence="2">The sequence shown here is derived from an EMBL/GenBank/DDBJ whole genome shotgun (WGS) entry which is preliminary data.</text>
</comment>
<accession>A0ABQ9ILL3</accession>
<evidence type="ECO:0000256" key="1">
    <source>
        <dbReference type="SAM" id="MobiDB-lite"/>
    </source>
</evidence>